<keyword evidence="1" id="KW-0472">Membrane</keyword>
<organism evidence="2 3">
    <name type="scientific">Natronosporangium hydrolyticum</name>
    <dbReference type="NCBI Taxonomy" id="2811111"/>
    <lineage>
        <taxon>Bacteria</taxon>
        <taxon>Bacillati</taxon>
        <taxon>Actinomycetota</taxon>
        <taxon>Actinomycetes</taxon>
        <taxon>Micromonosporales</taxon>
        <taxon>Micromonosporaceae</taxon>
        <taxon>Natronosporangium</taxon>
    </lineage>
</organism>
<feature type="transmembrane region" description="Helical" evidence="1">
    <location>
        <begin position="30"/>
        <end position="49"/>
    </location>
</feature>
<dbReference type="KEGG" id="nhy:JQS43_24380"/>
<dbReference type="EMBL" id="CP070499">
    <property type="protein sequence ID" value="QSB14572.1"/>
    <property type="molecule type" value="Genomic_DNA"/>
</dbReference>
<sequence>MTFTGTAVAVIALSVALTVMWRHQWQGSRLIVCLMLVAGFGIAGVGLVGEMLGRLGGMIGGAAGDGTGRLFGVSVPVVVIAVMVTWIVVDMRDRSIHIATPWIALALPSMLAVVGGVYIGMSDTALGAAGEAMTTLAGWLGSLG</sequence>
<protein>
    <submittedName>
        <fullName evidence="2">Uncharacterized protein</fullName>
    </submittedName>
</protein>
<dbReference type="AlphaFoldDB" id="A0A895YEJ6"/>
<feature type="transmembrane region" description="Helical" evidence="1">
    <location>
        <begin position="69"/>
        <end position="89"/>
    </location>
</feature>
<keyword evidence="3" id="KW-1185">Reference proteome</keyword>
<gene>
    <name evidence="2" type="ORF">JQS43_24380</name>
</gene>
<evidence type="ECO:0000313" key="3">
    <source>
        <dbReference type="Proteomes" id="UP000662857"/>
    </source>
</evidence>
<proteinExistence type="predicted"/>
<dbReference type="RefSeq" id="WP_239676713.1">
    <property type="nucleotide sequence ID" value="NZ_CP070499.1"/>
</dbReference>
<feature type="transmembrane region" description="Helical" evidence="1">
    <location>
        <begin position="101"/>
        <end position="121"/>
    </location>
</feature>
<accession>A0A895YEJ6</accession>
<evidence type="ECO:0000256" key="1">
    <source>
        <dbReference type="SAM" id="Phobius"/>
    </source>
</evidence>
<keyword evidence="1" id="KW-0812">Transmembrane</keyword>
<evidence type="ECO:0000313" key="2">
    <source>
        <dbReference type="EMBL" id="QSB14572.1"/>
    </source>
</evidence>
<dbReference type="Proteomes" id="UP000662857">
    <property type="component" value="Chromosome"/>
</dbReference>
<name>A0A895YEJ6_9ACTN</name>
<reference evidence="2" key="1">
    <citation type="submission" date="2021-02" db="EMBL/GenBank/DDBJ databases">
        <title>Natrosporangium hydrolyticum gen. nov., sp. nov, a haloalkaliphilic actinobacterium from a soda solonchak soil.</title>
        <authorList>
            <person name="Sorokin D.Y."/>
            <person name="Khijniak T.V."/>
            <person name="Zakharycheva A.P."/>
            <person name="Boueva O.V."/>
            <person name="Ariskina E.V."/>
            <person name="Hahnke R.L."/>
            <person name="Bunk B."/>
            <person name="Sproer C."/>
            <person name="Schumann P."/>
            <person name="Evtushenko L.I."/>
            <person name="Kublanov I.V."/>
        </authorList>
    </citation>
    <scope>NUCLEOTIDE SEQUENCE</scope>
    <source>
        <strain evidence="2">DSM 106523</strain>
    </source>
</reference>
<feature type="transmembrane region" description="Helical" evidence="1">
    <location>
        <begin position="6"/>
        <end position="23"/>
    </location>
</feature>
<keyword evidence="1" id="KW-1133">Transmembrane helix</keyword>